<evidence type="ECO:0000313" key="4">
    <source>
        <dbReference type="Proteomes" id="UP001242342"/>
    </source>
</evidence>
<dbReference type="EMBL" id="PDUU01000003">
    <property type="protein sequence ID" value="PHN98736.1"/>
    <property type="molecule type" value="Genomic_DNA"/>
</dbReference>
<proteinExistence type="predicted"/>
<evidence type="ECO:0000313" key="1">
    <source>
        <dbReference type="EMBL" id="MDP2540783.1"/>
    </source>
</evidence>
<evidence type="ECO:0000313" key="3">
    <source>
        <dbReference type="Proteomes" id="UP000222163"/>
    </source>
</evidence>
<name>A0A2G1BXK3_9FLAO</name>
<accession>A0A2G1BXK3</accession>
<protein>
    <submittedName>
        <fullName evidence="2">Uncharacterized protein</fullName>
    </submittedName>
</protein>
<dbReference type="AlphaFoldDB" id="A0A2G1BXK3"/>
<dbReference type="Proteomes" id="UP001242342">
    <property type="component" value="Unassembled WGS sequence"/>
</dbReference>
<evidence type="ECO:0000313" key="2">
    <source>
        <dbReference type="EMBL" id="PHN98736.1"/>
    </source>
</evidence>
<reference evidence="1 4" key="3">
    <citation type="submission" date="2023-07" db="EMBL/GenBank/DDBJ databases">
        <title>Genome content predicts the carbon catabolic preferences of heterotrophic bacteria.</title>
        <authorList>
            <person name="Gralka M."/>
        </authorList>
    </citation>
    <scope>NUCLEOTIDE SEQUENCE [LARGE SCALE GENOMIC DNA]</scope>
    <source>
        <strain evidence="1 4">4G03</strain>
    </source>
</reference>
<organism evidence="2 3">
    <name type="scientific">Tenacibaculum discolor</name>
    <dbReference type="NCBI Taxonomy" id="361581"/>
    <lineage>
        <taxon>Bacteria</taxon>
        <taxon>Pseudomonadati</taxon>
        <taxon>Bacteroidota</taxon>
        <taxon>Flavobacteriia</taxon>
        <taxon>Flavobacteriales</taxon>
        <taxon>Flavobacteriaceae</taxon>
        <taxon>Tenacibaculum</taxon>
    </lineage>
</organism>
<sequence length="279" mass="31751">MRFKNVLTGANIRVGFYKTTDGKPYLGTIPGMEIDINEGSIGELRDDSYPTVKVRVWKKEGIGLPVIIEPGTIYNMTDDFYVNWSSDNGHFLQKAELKPTGEKIEEENVRVYYFFDLRNFNETVKRTIKTTFQTAFSQSSSFSKSHSESSEFSINGKIGGWIGGKDDPAGVSTEVSAGFKSKIEDSFTQKYENSITRIWSQSIEDEYTLKPGKIYALTSVWNIKYATGVIEYFNEKTSYKILDSSESKLTEPVAYDNVSQMDDKTRKMYEEQLKLNTVL</sequence>
<dbReference type="Proteomes" id="UP000222163">
    <property type="component" value="Unassembled WGS sequence"/>
</dbReference>
<dbReference type="RefSeq" id="WP_099214553.1">
    <property type="nucleotide sequence ID" value="NZ_JAUYVU010000002.1"/>
</dbReference>
<keyword evidence="4" id="KW-1185">Reference proteome</keyword>
<dbReference type="EMBL" id="JAUYVU010000002">
    <property type="protein sequence ID" value="MDP2540783.1"/>
    <property type="molecule type" value="Genomic_DNA"/>
</dbReference>
<reference evidence="2 3" key="1">
    <citation type="journal article" date="2016" name="Nat. Commun.">
        <title>Microbial interactions lead to rapid micro-scale successions on model marine particles.</title>
        <authorList>
            <person name="Datta M.S."/>
            <person name="Sliwerska E."/>
            <person name="Gore J."/>
            <person name="Polz M.F."/>
            <person name="Cordero O.X."/>
        </authorList>
    </citation>
    <scope>NUCLEOTIDE SEQUENCE [LARGE SCALE GENOMIC DNA]</scope>
    <source>
        <strain evidence="2 3">4G03</strain>
    </source>
</reference>
<gene>
    <name evidence="2" type="ORF">CSC81_04370</name>
    <name evidence="1" type="ORF">Q8W23_04770</name>
</gene>
<reference evidence="2" key="2">
    <citation type="submission" date="2017-10" db="EMBL/GenBank/DDBJ databases">
        <authorList>
            <person name="Enke T.N."/>
            <person name="Cordero O.X."/>
        </authorList>
    </citation>
    <scope>NUCLEOTIDE SEQUENCE</scope>
    <source>
        <strain evidence="2">4G03</strain>
    </source>
</reference>
<comment type="caution">
    <text evidence="2">The sequence shown here is derived from an EMBL/GenBank/DDBJ whole genome shotgun (WGS) entry which is preliminary data.</text>
</comment>